<reference evidence="4 5" key="1">
    <citation type="journal article" date="2004" name="Extremophiles">
        <title>Halobacillus locisalis sp. nov., a halophilic bacterium isolated from a marine solar saltern of the Yellow Sea in Korea.</title>
        <authorList>
            <person name="Yoon J.H."/>
            <person name="Kang K.H."/>
            <person name="Oh T.K."/>
            <person name="Park Y.H."/>
        </authorList>
    </citation>
    <scope>NUCLEOTIDE SEQUENCE [LARGE SCALE GENOMIC DNA]</scope>
    <source>
        <strain evidence="4 5">KCTC 3788</strain>
    </source>
</reference>
<evidence type="ECO:0000256" key="2">
    <source>
        <dbReference type="ARBA" id="ARBA00022803"/>
    </source>
</evidence>
<dbReference type="InterPro" id="IPR019734">
    <property type="entry name" value="TPR_rpt"/>
</dbReference>
<organism evidence="4 5">
    <name type="scientific">Halobacillus locisalis</name>
    <dbReference type="NCBI Taxonomy" id="220753"/>
    <lineage>
        <taxon>Bacteria</taxon>
        <taxon>Bacillati</taxon>
        <taxon>Bacillota</taxon>
        <taxon>Bacilli</taxon>
        <taxon>Bacillales</taxon>
        <taxon>Bacillaceae</taxon>
        <taxon>Halobacillus</taxon>
    </lineage>
</organism>
<evidence type="ECO:0000313" key="5">
    <source>
        <dbReference type="Proteomes" id="UP000571017"/>
    </source>
</evidence>
<protein>
    <submittedName>
        <fullName evidence="4">Tetratricopeptide repeat protein</fullName>
    </submittedName>
</protein>
<keyword evidence="1" id="KW-0677">Repeat</keyword>
<feature type="repeat" description="TPR" evidence="3">
    <location>
        <begin position="21"/>
        <end position="54"/>
    </location>
</feature>
<sequence length="337" mass="39247">MTTSLDSPIKESNIIPFVPTGHFYFTHGIQAFKKRRFQAAVKWLKKAVESDPEEPLYACQLSVIYTELGSYHAANQVLTDVLAKFGKEYVDCYYLMANNYAHLGLLNDAKKYAETYLDQPGDGEFKEAAEQLLAMLESLDEDDGDDDEWAFDDEDDLLIYQETAFYHLEQEEWEEALSILDEMTELFPEFTLARHKYAYALFMNGKQDEAIEIEQKWLEKEPTNIHCHVNLATFLLEQGRSEDAKPHFERLRNVFPMHEQQKLFVAETLARAGYYSEAVERFRMLKGKQVVQRRVYYKWYSIAAYHTGNPSKALHLWEKGCQSFPKLSSEGGPWIHR</sequence>
<accession>A0A838CVJ6</accession>
<dbReference type="Gene3D" id="1.25.40.10">
    <property type="entry name" value="Tetratricopeptide repeat domain"/>
    <property type="match status" value="2"/>
</dbReference>
<dbReference type="Pfam" id="PF13431">
    <property type="entry name" value="TPR_17"/>
    <property type="match status" value="1"/>
</dbReference>
<keyword evidence="2 3" id="KW-0802">TPR repeat</keyword>
<dbReference type="PANTHER" id="PTHR45586">
    <property type="entry name" value="TPR REPEAT-CONTAINING PROTEIN PA4667"/>
    <property type="match status" value="1"/>
</dbReference>
<proteinExistence type="predicted"/>
<name>A0A838CVJ6_9BACI</name>
<comment type="caution">
    <text evidence="4">The sequence shown here is derived from an EMBL/GenBank/DDBJ whole genome shotgun (WGS) entry which is preliminary data.</text>
</comment>
<dbReference type="PROSITE" id="PS50005">
    <property type="entry name" value="TPR"/>
    <property type="match status" value="1"/>
</dbReference>
<dbReference type="InterPro" id="IPR011990">
    <property type="entry name" value="TPR-like_helical_dom_sf"/>
</dbReference>
<evidence type="ECO:0000256" key="3">
    <source>
        <dbReference type="PROSITE-ProRule" id="PRU00339"/>
    </source>
</evidence>
<dbReference type="PANTHER" id="PTHR45586:SF1">
    <property type="entry name" value="LIPOPOLYSACCHARIDE ASSEMBLY PROTEIN B"/>
    <property type="match status" value="1"/>
</dbReference>
<keyword evidence="5" id="KW-1185">Reference proteome</keyword>
<dbReference type="Pfam" id="PF13181">
    <property type="entry name" value="TPR_8"/>
    <property type="match status" value="1"/>
</dbReference>
<dbReference type="InterPro" id="IPR051012">
    <property type="entry name" value="CellSynth/LPSAsmb/PSIAsmb"/>
</dbReference>
<dbReference type="GO" id="GO:0042802">
    <property type="term" value="F:identical protein binding"/>
    <property type="evidence" value="ECO:0007669"/>
    <property type="project" value="InterPro"/>
</dbReference>
<evidence type="ECO:0000256" key="1">
    <source>
        <dbReference type="ARBA" id="ARBA00022737"/>
    </source>
</evidence>
<dbReference type="SMART" id="SM00028">
    <property type="entry name" value="TPR"/>
    <property type="match status" value="5"/>
</dbReference>
<dbReference type="RefSeq" id="WP_181472624.1">
    <property type="nucleotide sequence ID" value="NZ_JACEFG010000002.1"/>
</dbReference>
<evidence type="ECO:0000313" key="4">
    <source>
        <dbReference type="EMBL" id="MBA2175626.1"/>
    </source>
</evidence>
<gene>
    <name evidence="4" type="ORF">H0266_12055</name>
</gene>
<dbReference type="AlphaFoldDB" id="A0A838CVJ6"/>
<dbReference type="EMBL" id="JACEFG010000002">
    <property type="protein sequence ID" value="MBA2175626.1"/>
    <property type="molecule type" value="Genomic_DNA"/>
</dbReference>
<dbReference type="SUPFAM" id="SSF48452">
    <property type="entry name" value="TPR-like"/>
    <property type="match status" value="2"/>
</dbReference>
<dbReference type="Proteomes" id="UP000571017">
    <property type="component" value="Unassembled WGS sequence"/>
</dbReference>